<dbReference type="PANTHER" id="PTHR28124:SF1">
    <property type="entry name" value="DNA REPLICATION REGULATOR SLD2"/>
    <property type="match status" value="1"/>
</dbReference>
<evidence type="ECO:0000256" key="8">
    <source>
        <dbReference type="SAM" id="MobiDB-lite"/>
    </source>
</evidence>
<feature type="region of interest" description="Disordered" evidence="8">
    <location>
        <begin position="554"/>
        <end position="577"/>
    </location>
</feature>
<name>A0ABR3Q6S6_9TREE</name>
<dbReference type="RefSeq" id="XP_069210289.1">
    <property type="nucleotide sequence ID" value="XM_069352871.1"/>
</dbReference>
<feature type="compositionally biased region" description="Acidic residues" evidence="8">
    <location>
        <begin position="263"/>
        <end position="274"/>
    </location>
</feature>
<reference evidence="9 10" key="1">
    <citation type="submission" date="2023-08" db="EMBL/GenBank/DDBJ databases">
        <title>Annotated Genome Sequence of Vanrija albida AlHP1.</title>
        <authorList>
            <person name="Herzog R."/>
        </authorList>
    </citation>
    <scope>NUCLEOTIDE SEQUENCE [LARGE SCALE GENOMIC DNA]</scope>
    <source>
        <strain evidence="9 10">AlHP1</strain>
    </source>
</reference>
<dbReference type="PANTHER" id="PTHR28124">
    <property type="entry name" value="DNA REPLICATION REGULATOR SLD2"/>
    <property type="match status" value="1"/>
</dbReference>
<evidence type="ECO:0000256" key="3">
    <source>
        <dbReference type="ARBA" id="ARBA00018363"/>
    </source>
</evidence>
<feature type="compositionally biased region" description="Basic and acidic residues" evidence="8">
    <location>
        <begin position="222"/>
        <end position="232"/>
    </location>
</feature>
<evidence type="ECO:0000313" key="9">
    <source>
        <dbReference type="EMBL" id="KAL1410345.1"/>
    </source>
</evidence>
<evidence type="ECO:0000313" key="10">
    <source>
        <dbReference type="Proteomes" id="UP001565368"/>
    </source>
</evidence>
<comment type="subcellular location">
    <subcellularLocation>
        <location evidence="1 7">Nucleus</location>
    </subcellularLocation>
</comment>
<dbReference type="GeneID" id="95985396"/>
<gene>
    <name evidence="9" type="ORF">Q8F55_004353</name>
</gene>
<evidence type="ECO:0000256" key="4">
    <source>
        <dbReference type="ARBA" id="ARBA00022705"/>
    </source>
</evidence>
<dbReference type="EMBL" id="JBBXJM010000003">
    <property type="protein sequence ID" value="KAL1410345.1"/>
    <property type="molecule type" value="Genomic_DNA"/>
</dbReference>
<dbReference type="Gene3D" id="1.10.10.1460">
    <property type="match status" value="1"/>
</dbReference>
<keyword evidence="10" id="KW-1185">Reference proteome</keyword>
<feature type="compositionally biased region" description="Acidic residues" evidence="8">
    <location>
        <begin position="441"/>
        <end position="478"/>
    </location>
</feature>
<evidence type="ECO:0000256" key="6">
    <source>
        <dbReference type="ARBA" id="ARBA00023306"/>
    </source>
</evidence>
<comment type="caution">
    <text evidence="9">The sequence shown here is derived from an EMBL/GenBank/DDBJ whole genome shotgun (WGS) entry which is preliminary data.</text>
</comment>
<sequence length="577" mass="60893">MSSQATELARVKAAVKAWEKAFRAAHGRAPTKDDIRADTGDIEQQYAEYRRLVKAGAAPSASQSSARASMAEPATPTRAKSRSKPAPTAEGNAAAGPSRGKRPVDALTSTPSRHASTPKRARPDPSPFTPGGAGTPKRAGYSVIDPNPFSVSPKRPNGLFPSLSAKGKRPSAEAGSPFIEHDSPFIHANSPRKLREVLEANSLRKSRERAEITPRTKARKRLAGEHVDDTPFKVRKRRGERAVGGERGPAPESSSSVHASDPVSEDIDDDDEGLGETPVAPGAAAFSLLSAGRNGTSREPVEQPSRTNLYALFQKARRDEPAPAESKQTGRAAKGKAANGAKSTATGKTNGAAGRAARAAAILAAADDDMDAEASTAQPSTPPALPAKSPARTPRRAHVVTLSDDEVDEWDPEGETRKLAVRVTGTRRRAVRVAPRAGIASDDEGEGEGAEGEQEGEAEVVHEEEADDAANADDDADAAEAPHMLSLLSLRSPAGRKGERLADLRVRALLDPTSAAAVLLRAQRRGQDVFGAGEDVGIGGGWRGEESDVEVVDEAEGDDDWESDPEGWKAETVEEEW</sequence>
<dbReference type="InterPro" id="IPR021110">
    <property type="entry name" value="DNA_rep_checkpnt_protein"/>
</dbReference>
<evidence type="ECO:0000256" key="2">
    <source>
        <dbReference type="ARBA" id="ARBA00007276"/>
    </source>
</evidence>
<keyword evidence="5 7" id="KW-0539">Nucleus</keyword>
<dbReference type="InterPro" id="IPR040203">
    <property type="entry name" value="Sld2"/>
</dbReference>
<evidence type="ECO:0000256" key="5">
    <source>
        <dbReference type="ARBA" id="ARBA00023242"/>
    </source>
</evidence>
<evidence type="ECO:0000256" key="7">
    <source>
        <dbReference type="RuleBase" id="RU367067"/>
    </source>
</evidence>
<proteinExistence type="inferred from homology"/>
<keyword evidence="4 7" id="KW-0235">DNA replication</keyword>
<keyword evidence="6 7" id="KW-0131">Cell cycle</keyword>
<evidence type="ECO:0000256" key="1">
    <source>
        <dbReference type="ARBA" id="ARBA00004123"/>
    </source>
</evidence>
<comment type="similarity">
    <text evidence="2 7">Belongs to the SLD2 family.</text>
</comment>
<feature type="compositionally biased region" description="Low complexity" evidence="8">
    <location>
        <begin position="329"/>
        <end position="365"/>
    </location>
</feature>
<feature type="region of interest" description="Disordered" evidence="8">
    <location>
        <begin position="54"/>
        <end position="397"/>
    </location>
</feature>
<accession>A0ABR3Q6S6</accession>
<feature type="compositionally biased region" description="Acidic residues" evidence="8">
    <location>
        <begin position="554"/>
        <end position="565"/>
    </location>
</feature>
<feature type="compositionally biased region" description="Basic and acidic residues" evidence="8">
    <location>
        <begin position="566"/>
        <end position="577"/>
    </location>
</feature>
<comment type="function">
    <text evidence="7">Has a role in the initiation of DNA replication. Required at S-phase checkpoint.</text>
</comment>
<feature type="region of interest" description="Disordered" evidence="8">
    <location>
        <begin position="434"/>
        <end position="484"/>
    </location>
</feature>
<dbReference type="Proteomes" id="UP001565368">
    <property type="component" value="Unassembled WGS sequence"/>
</dbReference>
<organism evidence="9 10">
    <name type="scientific">Vanrija albida</name>
    <dbReference type="NCBI Taxonomy" id="181172"/>
    <lineage>
        <taxon>Eukaryota</taxon>
        <taxon>Fungi</taxon>
        <taxon>Dikarya</taxon>
        <taxon>Basidiomycota</taxon>
        <taxon>Agaricomycotina</taxon>
        <taxon>Tremellomycetes</taxon>
        <taxon>Trichosporonales</taxon>
        <taxon>Trichosporonaceae</taxon>
        <taxon>Vanrija</taxon>
    </lineage>
</organism>
<protein>
    <recommendedName>
        <fullName evidence="3 7">DNA replication regulator SLD2</fullName>
    </recommendedName>
</protein>
<dbReference type="Pfam" id="PF11719">
    <property type="entry name" value="Drc1-Sld2"/>
    <property type="match status" value="1"/>
</dbReference>
<feature type="compositionally biased region" description="Low complexity" evidence="8">
    <location>
        <begin position="248"/>
        <end position="262"/>
    </location>
</feature>
<feature type="compositionally biased region" description="Low complexity" evidence="8">
    <location>
        <begin position="55"/>
        <end position="71"/>
    </location>
</feature>
<dbReference type="CDD" id="cd22289">
    <property type="entry name" value="RecQL4_SLD2_NTD"/>
    <property type="match status" value="1"/>
</dbReference>